<feature type="transmembrane region" description="Helical" evidence="7">
    <location>
        <begin position="757"/>
        <end position="777"/>
    </location>
</feature>
<dbReference type="InterPro" id="IPR004869">
    <property type="entry name" value="MMPL_dom"/>
</dbReference>
<comment type="caution">
    <text evidence="9">The sequence shown here is derived from an EMBL/GenBank/DDBJ whole genome shotgun (WGS) entry which is preliminary data.</text>
</comment>
<dbReference type="RefSeq" id="WP_305991600.1">
    <property type="nucleotide sequence ID" value="NZ_JAVAMP010000002.1"/>
</dbReference>
<dbReference type="Proteomes" id="UP001231941">
    <property type="component" value="Unassembled WGS sequence"/>
</dbReference>
<feature type="transmembrane region" description="Helical" evidence="7">
    <location>
        <begin position="281"/>
        <end position="300"/>
    </location>
</feature>
<dbReference type="Pfam" id="PF03176">
    <property type="entry name" value="MMPL"/>
    <property type="match status" value="2"/>
</dbReference>
<sequence length="826" mass="91263">MRTIIKGRWFILLIWIALIVSLLFTAPNMEELVREKGQISVPDGYSSSIADEILGDSDNDFSLSIALVFHNPEGITVTDEQEIEKAIDSIEANKGELGITDFISHMNQPELSEELISKDNKTIISSLAVDLNGREVSDVRDDLLSEIDHIAVEHYLTGAEFIDEDVIISSQEGLRKTEIITVAFILIILFLVFRSLVAPIIPLVTVGITYLVSQSIVAFLVDGVDFPLSNFTQIFLVAILFGIGTDYCILLLSRFKEEMSKNGEDVTSAIITTYKTAGKTVFFSALAVLIGFSSIGLSTFELYQSASAVAIGIVVLILALLTIVPFFMAVLGKKLFWPVKGKLEHKQSKLWEAIGKFSLSRPMIAMLLILVVVVPLYAFYDQDLSYNSLDEIGDSYDSVKGFNIVSKSFGPGETMPSKIVIEHHEALDNSESLSLIENISREVAKHENVEKVRSATRPLGELIPDFYITTQLESVNEGLEASSDGLNDIQFGLTQIIEQLPAMEAGLSQVAVGPDGVNPAFEQIVTQLNILQEGLNASAGGITQISEGMTLTQEYVAKLSDMKTEDSGFFIPQEVIDQTEFQQVLDTYLKNDRTTAVIEVILKDNPYSVNSLDSIEEIEMIVSSTIKGTSFEKDRFGVSGVTGIYKDLKEISDEDYNRTMFIMLIGISLILIILLRSIVMPIYLVVSLIICYFTSMAFTEVIFVDMLGYPGLSWAIPFFGFVMLMALGVDYSIFLMDRFNEYKEKPAAEAILLAMKNMGTVIISAVIILAGTFAAMYPSGVLSLTQIATVVVTGLILYAVLFLPFFVPVMVKLFGKANWWPFKKMN</sequence>
<feature type="transmembrane region" description="Helical" evidence="7">
    <location>
        <begin position="363"/>
        <end position="380"/>
    </location>
</feature>
<evidence type="ECO:0000256" key="7">
    <source>
        <dbReference type="SAM" id="Phobius"/>
    </source>
</evidence>
<feature type="transmembrane region" description="Helical" evidence="7">
    <location>
        <begin position="656"/>
        <end position="675"/>
    </location>
</feature>
<evidence type="ECO:0000259" key="8">
    <source>
        <dbReference type="PROSITE" id="PS50156"/>
    </source>
</evidence>
<evidence type="ECO:0000256" key="5">
    <source>
        <dbReference type="ARBA" id="ARBA00022989"/>
    </source>
</evidence>
<dbReference type="PROSITE" id="PS50156">
    <property type="entry name" value="SSD"/>
    <property type="match status" value="1"/>
</dbReference>
<keyword evidence="3" id="KW-1003">Cell membrane</keyword>
<feature type="transmembrane region" description="Helical" evidence="7">
    <location>
        <begin position="715"/>
        <end position="736"/>
    </location>
</feature>
<proteinExistence type="inferred from homology"/>
<gene>
    <name evidence="9" type="ORF">Q5Y73_09370</name>
</gene>
<evidence type="ECO:0000256" key="6">
    <source>
        <dbReference type="ARBA" id="ARBA00023136"/>
    </source>
</evidence>
<dbReference type="InterPro" id="IPR050545">
    <property type="entry name" value="Mycobact_MmpL"/>
</dbReference>
<dbReference type="Gene3D" id="1.20.1640.10">
    <property type="entry name" value="Multidrug efflux transporter AcrB transmembrane domain"/>
    <property type="match status" value="2"/>
</dbReference>
<feature type="transmembrane region" description="Helical" evidence="7">
    <location>
        <begin position="203"/>
        <end position="221"/>
    </location>
</feature>
<dbReference type="PANTHER" id="PTHR33406:SF6">
    <property type="entry name" value="MEMBRANE PROTEIN YDGH-RELATED"/>
    <property type="match status" value="1"/>
</dbReference>
<feature type="transmembrane region" description="Helical" evidence="7">
    <location>
        <begin position="789"/>
        <end position="815"/>
    </location>
</feature>
<evidence type="ECO:0000313" key="10">
    <source>
        <dbReference type="Proteomes" id="UP001231941"/>
    </source>
</evidence>
<evidence type="ECO:0000256" key="1">
    <source>
        <dbReference type="ARBA" id="ARBA00004651"/>
    </source>
</evidence>
<dbReference type="EMBL" id="JAVAMP010000002">
    <property type="protein sequence ID" value="MDP5274318.1"/>
    <property type="molecule type" value="Genomic_DNA"/>
</dbReference>
<evidence type="ECO:0000256" key="3">
    <source>
        <dbReference type="ARBA" id="ARBA00022475"/>
    </source>
</evidence>
<comment type="similarity">
    <text evidence="2">Belongs to the resistance-nodulation-cell division (RND) (TC 2.A.6) family. MmpL subfamily.</text>
</comment>
<feature type="domain" description="SSD" evidence="8">
    <location>
        <begin position="684"/>
        <end position="812"/>
    </location>
</feature>
<evidence type="ECO:0000256" key="4">
    <source>
        <dbReference type="ARBA" id="ARBA00022692"/>
    </source>
</evidence>
<keyword evidence="6 7" id="KW-0472">Membrane</keyword>
<dbReference type="PANTHER" id="PTHR33406">
    <property type="entry name" value="MEMBRANE PROTEIN MJ1562-RELATED"/>
    <property type="match status" value="1"/>
</dbReference>
<feature type="transmembrane region" description="Helical" evidence="7">
    <location>
        <begin position="306"/>
        <end position="332"/>
    </location>
</feature>
<keyword evidence="5 7" id="KW-1133">Transmembrane helix</keyword>
<keyword evidence="4 7" id="KW-0812">Transmembrane</keyword>
<dbReference type="SUPFAM" id="SSF82866">
    <property type="entry name" value="Multidrug efflux transporter AcrB transmembrane domain"/>
    <property type="match status" value="2"/>
</dbReference>
<reference evidence="9 10" key="1">
    <citation type="submission" date="2023-08" db="EMBL/GenBank/DDBJ databases">
        <authorList>
            <person name="Park J.-S."/>
        </authorList>
    </citation>
    <scope>NUCLEOTIDE SEQUENCE [LARGE SCALE GENOMIC DNA]</scope>
    <source>
        <strain evidence="9 10">2205SS18-9</strain>
    </source>
</reference>
<feature type="transmembrane region" description="Helical" evidence="7">
    <location>
        <begin position="179"/>
        <end position="196"/>
    </location>
</feature>
<feature type="transmembrane region" description="Helical" evidence="7">
    <location>
        <begin position="682"/>
        <end position="703"/>
    </location>
</feature>
<evidence type="ECO:0000313" key="9">
    <source>
        <dbReference type="EMBL" id="MDP5274318.1"/>
    </source>
</evidence>
<dbReference type="InterPro" id="IPR000731">
    <property type="entry name" value="SSD"/>
</dbReference>
<accession>A0ABT9IYL6</accession>
<feature type="transmembrane region" description="Helical" evidence="7">
    <location>
        <begin position="233"/>
        <end position="252"/>
    </location>
</feature>
<organism evidence="9 10">
    <name type="scientific">Chengkuizengella axinellae</name>
    <dbReference type="NCBI Taxonomy" id="3064388"/>
    <lineage>
        <taxon>Bacteria</taxon>
        <taxon>Bacillati</taxon>
        <taxon>Bacillota</taxon>
        <taxon>Bacilli</taxon>
        <taxon>Bacillales</taxon>
        <taxon>Paenibacillaceae</taxon>
        <taxon>Chengkuizengella</taxon>
    </lineage>
</organism>
<protein>
    <submittedName>
        <fullName evidence="9">MMPL family transporter</fullName>
    </submittedName>
</protein>
<comment type="subcellular location">
    <subcellularLocation>
        <location evidence="1">Cell membrane</location>
        <topology evidence="1">Multi-pass membrane protein</topology>
    </subcellularLocation>
</comment>
<keyword evidence="10" id="KW-1185">Reference proteome</keyword>
<evidence type="ECO:0000256" key="2">
    <source>
        <dbReference type="ARBA" id="ARBA00010157"/>
    </source>
</evidence>
<name>A0ABT9IYL6_9BACL</name>